<feature type="chain" id="PRO_5032981444" description="Cytochrome c domain-containing protein" evidence="1">
    <location>
        <begin position="23"/>
        <end position="378"/>
    </location>
</feature>
<evidence type="ECO:0000256" key="1">
    <source>
        <dbReference type="SAM" id="SignalP"/>
    </source>
</evidence>
<evidence type="ECO:0000313" key="3">
    <source>
        <dbReference type="Proteomes" id="UP000593910"/>
    </source>
</evidence>
<keyword evidence="1" id="KW-0732">Signal</keyword>
<dbReference type="EMBL" id="CP041165">
    <property type="protein sequence ID" value="QOP41790.1"/>
    <property type="molecule type" value="Genomic_DNA"/>
</dbReference>
<keyword evidence="3" id="KW-1185">Reference proteome</keyword>
<dbReference type="KEGG" id="smax:FJR03_08580"/>
<feature type="signal peptide" evidence="1">
    <location>
        <begin position="1"/>
        <end position="22"/>
    </location>
</feature>
<evidence type="ECO:0008006" key="4">
    <source>
        <dbReference type="Google" id="ProtNLM"/>
    </source>
</evidence>
<reference evidence="2 3" key="1">
    <citation type="submission" date="2019-06" db="EMBL/GenBank/DDBJ databases">
        <title>Sulfurimonas gotlandica sp. nov., a chemoautotrophic and psychrotolerant epsilonproteobacterium isolated from a pelagic redoxcline, and an emended description of the genus Sulfurimonas.</title>
        <authorList>
            <person name="Wang S."/>
            <person name="Jiang L."/>
            <person name="Shao Z."/>
        </authorList>
    </citation>
    <scope>NUCLEOTIDE SEQUENCE [LARGE SCALE GENOMIC DNA]</scope>
    <source>
        <strain evidence="2 3">B2</strain>
    </source>
</reference>
<proteinExistence type="predicted"/>
<name>A0A7M1AWJ1_9BACT</name>
<accession>A0A7M1AWJ1</accession>
<dbReference type="RefSeq" id="WP_193113110.1">
    <property type="nucleotide sequence ID" value="NZ_CP041165.1"/>
</dbReference>
<evidence type="ECO:0000313" key="2">
    <source>
        <dbReference type="EMBL" id="QOP41790.1"/>
    </source>
</evidence>
<gene>
    <name evidence="2" type="ORF">FJR03_08580</name>
</gene>
<sequence>MKSIKKVFIVLALFSAVTQLSATTIFARQYNTNCNTCHVALPPMLNSTGKEFLRNGMRFSQSDTTTLQKVLSDEESVVPVGIFLGVMNKNGEVTRSTPKGEMKKENEVNNPIMTLLSSGSLSKNFSMFAGARFAYIYSTPTANERELKLIREKIYIQYNQTKTHLMRAGVLLPYPDSSENSGLSDMPDLYISPIDRGNLKPIYGAEYSYMNNSGFTFSVLGGVVGKLNNENSLMGSIEYEYDLLSISAIVNKIWATQSDSEIATYSPSEIILGERLSVMVPLELDLEYGYVNVTGVYENNDRVANEDYYGLETSINAPVFENGQVRLIYTVDNEQEKGYALKYSHLFFEHIFLNANYVKVKATASEFETVGVGLSLIY</sequence>
<dbReference type="AlphaFoldDB" id="A0A7M1AWJ1"/>
<protein>
    <recommendedName>
        <fullName evidence="4">Cytochrome c domain-containing protein</fullName>
    </recommendedName>
</protein>
<organism evidence="2 3">
    <name type="scientific">Sulfurimonas marina</name>
    <dbReference type="NCBI Taxonomy" id="2590551"/>
    <lineage>
        <taxon>Bacteria</taxon>
        <taxon>Pseudomonadati</taxon>
        <taxon>Campylobacterota</taxon>
        <taxon>Epsilonproteobacteria</taxon>
        <taxon>Campylobacterales</taxon>
        <taxon>Sulfurimonadaceae</taxon>
        <taxon>Sulfurimonas</taxon>
    </lineage>
</organism>
<dbReference type="Proteomes" id="UP000593910">
    <property type="component" value="Chromosome"/>
</dbReference>